<feature type="domain" description="PilZ" evidence="1">
    <location>
        <begin position="100"/>
        <end position="209"/>
    </location>
</feature>
<dbReference type="GO" id="GO:0035438">
    <property type="term" value="F:cyclic-di-GMP binding"/>
    <property type="evidence" value="ECO:0007669"/>
    <property type="project" value="InterPro"/>
</dbReference>
<keyword evidence="3" id="KW-0282">Flagellum</keyword>
<dbReference type="EMBL" id="FOHJ01000010">
    <property type="protein sequence ID" value="SET89700.1"/>
    <property type="molecule type" value="Genomic_DNA"/>
</dbReference>
<dbReference type="InterPro" id="IPR009875">
    <property type="entry name" value="PilZ_domain"/>
</dbReference>
<accession>A0A1I0I259</accession>
<keyword evidence="4" id="KW-1185">Reference proteome</keyword>
<keyword evidence="3" id="KW-0969">Cilium</keyword>
<feature type="domain" description="Type III secretion system flagellar brake protein YcgR PilZN" evidence="2">
    <location>
        <begin position="2"/>
        <end position="91"/>
    </location>
</feature>
<dbReference type="RefSeq" id="WP_177167318.1">
    <property type="nucleotide sequence ID" value="NZ_FOHJ01000010.1"/>
</dbReference>
<reference evidence="4" key="1">
    <citation type="submission" date="2016-10" db="EMBL/GenBank/DDBJ databases">
        <authorList>
            <person name="Varghese N."/>
            <person name="Submissions S."/>
        </authorList>
    </citation>
    <scope>NUCLEOTIDE SEQUENCE [LARGE SCALE GENOMIC DNA]</scope>
    <source>
        <strain evidence="4">CGMCC 1.3566</strain>
    </source>
</reference>
<keyword evidence="3" id="KW-0966">Cell projection</keyword>
<protein>
    <submittedName>
        <fullName evidence="3">C-di-GMP-binding flagellar brake protein YcgR, contains PilZNR and PilZ domains</fullName>
    </submittedName>
</protein>
<dbReference type="AlphaFoldDB" id="A0A1I0I259"/>
<dbReference type="STRING" id="237682.SAMN05421676_11072"/>
<gene>
    <name evidence="3" type="ORF">SAMN05421676_11072</name>
</gene>
<dbReference type="Pfam" id="PF12945">
    <property type="entry name" value="PilZNR"/>
    <property type="match status" value="1"/>
</dbReference>
<evidence type="ECO:0000259" key="2">
    <source>
        <dbReference type="Pfam" id="PF12945"/>
    </source>
</evidence>
<dbReference type="Pfam" id="PF07238">
    <property type="entry name" value="PilZ"/>
    <property type="match status" value="1"/>
</dbReference>
<evidence type="ECO:0000313" key="4">
    <source>
        <dbReference type="Proteomes" id="UP000199095"/>
    </source>
</evidence>
<dbReference type="Gene3D" id="2.40.10.220">
    <property type="entry name" value="predicted glycosyltransferase like domains"/>
    <property type="match status" value="1"/>
</dbReference>
<sequence length="229" mass="26564">MEIGTILSLSFLEENGQSIKSYTSKIMEMNERECLIQYPISDETGRTSFFMEGSRFTAQFVGKDEVVYSFQTKVIKREKVNSIPVLALLIPEEDSFTLVQRRDYVRVMTALDVSIHPQKQSIPKFTTSTIDISGGGLAIQTPNNVKFEEKDQLDLWIVLPFKNMEYQYVHATAKVIRQMKKQTDLLVTSLMFDNISTHDREQIIRFCFQKQIEKKRLPRNRHKPLSSRG</sequence>
<evidence type="ECO:0000259" key="1">
    <source>
        <dbReference type="Pfam" id="PF07238"/>
    </source>
</evidence>
<dbReference type="Proteomes" id="UP000199095">
    <property type="component" value="Unassembled WGS sequence"/>
</dbReference>
<organism evidence="3 4">
    <name type="scientific">Salinibacillus kushneri</name>
    <dbReference type="NCBI Taxonomy" id="237682"/>
    <lineage>
        <taxon>Bacteria</taxon>
        <taxon>Bacillati</taxon>
        <taxon>Bacillota</taxon>
        <taxon>Bacilli</taxon>
        <taxon>Bacillales</taxon>
        <taxon>Bacillaceae</taxon>
        <taxon>Salinibacillus</taxon>
    </lineage>
</organism>
<dbReference type="InterPro" id="IPR009926">
    <property type="entry name" value="T3SS_YcgR_PilZN"/>
</dbReference>
<evidence type="ECO:0000313" key="3">
    <source>
        <dbReference type="EMBL" id="SET89700.1"/>
    </source>
</evidence>
<dbReference type="SUPFAM" id="SSF141371">
    <property type="entry name" value="PilZ domain-like"/>
    <property type="match status" value="1"/>
</dbReference>
<name>A0A1I0I259_9BACI</name>
<proteinExistence type="predicted"/>